<feature type="region of interest" description="Disordered" evidence="1">
    <location>
        <begin position="1"/>
        <end position="83"/>
    </location>
</feature>
<feature type="compositionally biased region" description="Low complexity" evidence="1">
    <location>
        <begin position="313"/>
        <end position="332"/>
    </location>
</feature>
<feature type="compositionally biased region" description="Basic residues" evidence="1">
    <location>
        <begin position="571"/>
        <end position="581"/>
    </location>
</feature>
<dbReference type="EMBL" id="KV417276">
    <property type="protein sequence ID" value="KZO98220.1"/>
    <property type="molecule type" value="Genomic_DNA"/>
</dbReference>
<feature type="compositionally biased region" description="Low complexity" evidence="1">
    <location>
        <begin position="378"/>
        <end position="402"/>
    </location>
</feature>
<feature type="compositionally biased region" description="Pro residues" evidence="1">
    <location>
        <begin position="1119"/>
        <end position="1128"/>
    </location>
</feature>
<feature type="region of interest" description="Disordered" evidence="1">
    <location>
        <begin position="931"/>
        <end position="1164"/>
    </location>
</feature>
<evidence type="ECO:0000313" key="2">
    <source>
        <dbReference type="EMBL" id="KZO98220.1"/>
    </source>
</evidence>
<feature type="compositionally biased region" description="Low complexity" evidence="1">
    <location>
        <begin position="932"/>
        <end position="946"/>
    </location>
</feature>
<keyword evidence="3" id="KW-1185">Reference proteome</keyword>
<gene>
    <name evidence="2" type="ORF">CALVIDRAFT_535326</name>
</gene>
<feature type="region of interest" description="Disordered" evidence="1">
    <location>
        <begin position="107"/>
        <end position="606"/>
    </location>
</feature>
<feature type="compositionally biased region" description="Low complexity" evidence="1">
    <location>
        <begin position="1048"/>
        <end position="1060"/>
    </location>
</feature>
<feature type="compositionally biased region" description="Pro residues" evidence="1">
    <location>
        <begin position="511"/>
        <end position="526"/>
    </location>
</feature>
<feature type="compositionally biased region" description="Basic and acidic residues" evidence="1">
    <location>
        <begin position="279"/>
        <end position="295"/>
    </location>
</feature>
<evidence type="ECO:0000256" key="1">
    <source>
        <dbReference type="SAM" id="MobiDB-lite"/>
    </source>
</evidence>
<feature type="compositionally biased region" description="Basic and acidic residues" evidence="1">
    <location>
        <begin position="667"/>
        <end position="683"/>
    </location>
</feature>
<feature type="compositionally biased region" description="Polar residues" evidence="1">
    <location>
        <begin position="988"/>
        <end position="1015"/>
    </location>
</feature>
<feature type="compositionally biased region" description="Basic and acidic residues" evidence="1">
    <location>
        <begin position="900"/>
        <end position="915"/>
    </location>
</feature>
<organism evidence="2 3">
    <name type="scientific">Calocera viscosa (strain TUFC12733)</name>
    <dbReference type="NCBI Taxonomy" id="1330018"/>
    <lineage>
        <taxon>Eukaryota</taxon>
        <taxon>Fungi</taxon>
        <taxon>Dikarya</taxon>
        <taxon>Basidiomycota</taxon>
        <taxon>Agaricomycotina</taxon>
        <taxon>Dacrymycetes</taxon>
        <taxon>Dacrymycetales</taxon>
        <taxon>Dacrymycetaceae</taxon>
        <taxon>Calocera</taxon>
    </lineage>
</organism>
<feature type="compositionally biased region" description="Low complexity" evidence="1">
    <location>
        <begin position="1076"/>
        <end position="1092"/>
    </location>
</feature>
<proteinExistence type="predicted"/>
<feature type="compositionally biased region" description="Low complexity" evidence="1">
    <location>
        <begin position="15"/>
        <end position="54"/>
    </location>
</feature>
<feature type="compositionally biased region" description="Low complexity" evidence="1">
    <location>
        <begin position="645"/>
        <end position="666"/>
    </location>
</feature>
<feature type="compositionally biased region" description="Polar residues" evidence="1">
    <location>
        <begin position="627"/>
        <end position="637"/>
    </location>
</feature>
<feature type="compositionally biased region" description="Basic and acidic residues" evidence="1">
    <location>
        <begin position="1129"/>
        <end position="1145"/>
    </location>
</feature>
<feature type="region of interest" description="Disordered" evidence="1">
    <location>
        <begin position="826"/>
        <end position="858"/>
    </location>
</feature>
<feature type="region of interest" description="Disordered" evidence="1">
    <location>
        <begin position="618"/>
        <end position="773"/>
    </location>
</feature>
<feature type="compositionally biased region" description="Low complexity" evidence="1">
    <location>
        <begin position="342"/>
        <end position="354"/>
    </location>
</feature>
<dbReference type="Proteomes" id="UP000076738">
    <property type="component" value="Unassembled WGS sequence"/>
</dbReference>
<protein>
    <submittedName>
        <fullName evidence="2">Uncharacterized protein</fullName>
    </submittedName>
</protein>
<name>A0A167NYB5_CALVF</name>
<feature type="compositionally biased region" description="Polar residues" evidence="1">
    <location>
        <begin position="470"/>
        <end position="481"/>
    </location>
</feature>
<sequence length="1542" mass="166770">MIAFLRRKKSTPDDPYASSIYSHHPHSPSYSSSGGYFPNPSSPSLRSSTSSPSRSPNPSPRAPSYAQGATASASGPDLPLPTPLYARFARSASGTDLRLDFLDQDPALLSGSRRSAADAYARTRSGLGKQLPAEGAEKEQDRPPGAQVSNGRGKDLPAPPPRSPLSHTAPPAYPTHAQPTRAPGQEHRRPSLTRALSSEYKTEEFEFVNSHSHSHAVSPANSRSPLRVRNAGPGLENGLSQPGGGPEPQSPQSPTRGPPKGKLTKPPRSDSLQRLASPRVERLGTADSGKGREGKGSLGDSPPRSALKGSAFQQQQQQQSRNQQQFQQYQPVQLPPPPPPQQQQLVVQERQQSPVRRQAGEQLLQGAQHQWRPEEVQRQQLPQQRLQSPSRVEQQQQQQQQQNPPAGQRVEQLPQLQGAQHQRRPSEAQYSQVPQPQQPQQQQHYPPAQRQAAVDVLPQGAQHQRRPSEAQYSQLPQQVRSAQAPPHERTPSLPAPSTQSRPALSHLAAPHPFPTSPPTPLTPPHSPAEQRRSFLFVSGGKVEPLHRGNAPASPPSGSPTSPTGSGGSVSGRRKLTKKRTARGGSLPDFSAFDPAPAPGPRSLALDGASVAPSLASKRSFAPGSFRSPVSATASNPPTRGGGVFGFVRRLSEARSSSSSSPAGVSKAAEEAQVRIREGRRKSQVEQGDVDELRRLLQHDAAGGRGGSRAGMAGIGAGRRSLDQHGPYSAHPSSSTSHVNSLAQAQHHSPQRGIGHPPQAFSYGQGRRAASEVDLRHVMDNRREERPEMPMIVTAPSKAPQLPQIITSPSKYAPHLVASRASIPAETPAFSGERTPTAPNAFRYPAPEPAGPARTGSPSLRLHLAGALDVPHRASPAPSGRSVADSARLGASTASIYSQESAEKDETVYGQPEPREEIESAYLAVTRGLEAMGSSSSLGSTSTKGATPTMNGRESVYKSPYLPSNASSERTTRDEGPSSTPTRPLAPLNDTNRPLTASASTLRRTPAKRQSISGSSDEGGLRSSVRGPREMDRPERDRGGATPVTPTQRAPASPVVPVRPSMDSTSGSEQGHTLKGASISKTSSSASSYVASSERGAPASNATSISPPPTTRNRVDAGAPQPPPIPFPKSPERQRGHARRPSDPRYKLPAPRTVPPPIVAPAPEERGPQTIFLSDMLLEPGVLAQVVPYLSFRDFFVLLHLNQPTRTALSDTRVLREIVLERFLDTVGYHRWPRHMKRDEPITLSLKDLNAYLMGVSIATYQYANAAETYLQSQSRDAAALGLCRSFTAATRSYTRVVLRLRAQAEAGWDTDVLRSTLFRVGHAPLLRVFVPSPNGGWLNDESVVECEKELRRAGVMKLVRRGDVVWDAAVSDEGNVGRLIWDGNYLLDLEYVYSASGQLPHYFNSLAHPPSYWHKVIRTNANPIAHLDFRPYGKEIMQNVQLVQDRVQTETPQGGFHTIVRYSHRSVARLVRGTPIPDSKEVVDSSWEGRIIVEAEGTNEGMADLQMRCSARGGKGVYRILREKSKPGEIWVRCVRADEKIM</sequence>
<accession>A0A167NYB5</accession>
<feature type="compositionally biased region" description="Polar residues" evidence="1">
    <location>
        <begin position="730"/>
        <end position="747"/>
    </location>
</feature>
<feature type="compositionally biased region" description="Gly residues" evidence="1">
    <location>
        <begin position="702"/>
        <end position="716"/>
    </location>
</feature>
<evidence type="ECO:0000313" key="3">
    <source>
        <dbReference type="Proteomes" id="UP000076738"/>
    </source>
</evidence>
<feature type="compositionally biased region" description="Low complexity" evidence="1">
    <location>
        <begin position="428"/>
        <end position="453"/>
    </location>
</feature>
<feature type="compositionally biased region" description="Basic and acidic residues" evidence="1">
    <location>
        <begin position="1026"/>
        <end position="1038"/>
    </location>
</feature>
<dbReference type="STRING" id="1330018.A0A167NYB5"/>
<feature type="compositionally biased region" description="Polar residues" evidence="1">
    <location>
        <begin position="1061"/>
        <end position="1070"/>
    </location>
</feature>
<dbReference type="OrthoDB" id="3365519at2759"/>
<reference evidence="2 3" key="1">
    <citation type="journal article" date="2016" name="Mol. Biol. Evol.">
        <title>Comparative Genomics of Early-Diverging Mushroom-Forming Fungi Provides Insights into the Origins of Lignocellulose Decay Capabilities.</title>
        <authorList>
            <person name="Nagy L.G."/>
            <person name="Riley R."/>
            <person name="Tritt A."/>
            <person name="Adam C."/>
            <person name="Daum C."/>
            <person name="Floudas D."/>
            <person name="Sun H."/>
            <person name="Yadav J.S."/>
            <person name="Pangilinan J."/>
            <person name="Larsson K.H."/>
            <person name="Matsuura K."/>
            <person name="Barry K."/>
            <person name="Labutti K."/>
            <person name="Kuo R."/>
            <person name="Ohm R.A."/>
            <person name="Bhattacharya S.S."/>
            <person name="Shirouzu T."/>
            <person name="Yoshinaga Y."/>
            <person name="Martin F.M."/>
            <person name="Grigoriev I.V."/>
            <person name="Hibbett D.S."/>
        </authorList>
    </citation>
    <scope>NUCLEOTIDE SEQUENCE [LARGE SCALE GENOMIC DNA]</scope>
    <source>
        <strain evidence="2 3">TUFC12733</strain>
    </source>
</reference>
<feature type="region of interest" description="Disordered" evidence="1">
    <location>
        <begin position="893"/>
        <end position="915"/>
    </location>
</feature>